<accession>A0ABS1UUX8</accession>
<feature type="domain" description="Aminoglycoside phosphotransferase" evidence="2">
    <location>
        <begin position="26"/>
        <end position="275"/>
    </location>
</feature>
<dbReference type="EMBL" id="JAETXL010000015">
    <property type="protein sequence ID" value="MBL6280167.1"/>
    <property type="molecule type" value="Genomic_DNA"/>
</dbReference>
<name>A0ABS1UUX8_9ACTN</name>
<keyword evidence="4" id="KW-1185">Reference proteome</keyword>
<dbReference type="Gene3D" id="3.90.1200.10">
    <property type="match status" value="1"/>
</dbReference>
<gene>
    <name evidence="3" type="ORF">JMF97_28795</name>
</gene>
<evidence type="ECO:0000259" key="2">
    <source>
        <dbReference type="Pfam" id="PF01636"/>
    </source>
</evidence>
<dbReference type="PANTHER" id="PTHR21064:SF6">
    <property type="entry name" value="AMINOGLYCOSIDE PHOSPHOTRANSFERASE DOMAIN-CONTAINING PROTEIN"/>
    <property type="match status" value="1"/>
</dbReference>
<dbReference type="Proteomes" id="UP000661193">
    <property type="component" value="Unassembled WGS sequence"/>
</dbReference>
<dbReference type="Pfam" id="PF01636">
    <property type="entry name" value="APH"/>
    <property type="match status" value="1"/>
</dbReference>
<dbReference type="SUPFAM" id="SSF56112">
    <property type="entry name" value="Protein kinase-like (PK-like)"/>
    <property type="match status" value="1"/>
</dbReference>
<evidence type="ECO:0000313" key="3">
    <source>
        <dbReference type="EMBL" id="MBL6280167.1"/>
    </source>
</evidence>
<dbReference type="InterPro" id="IPR002575">
    <property type="entry name" value="Aminoglycoside_PTrfase"/>
</dbReference>
<dbReference type="Gene3D" id="3.30.200.20">
    <property type="entry name" value="Phosphorylase Kinase, domain 1"/>
    <property type="match status" value="1"/>
</dbReference>
<comment type="caution">
    <text evidence="3">The sequence shown here is derived from an EMBL/GenBank/DDBJ whole genome shotgun (WGS) entry which is preliminary data.</text>
</comment>
<comment type="similarity">
    <text evidence="1">Belongs to the pseudomonas-type ThrB family.</text>
</comment>
<organism evidence="3 4">
    <name type="scientific">Micromonospora fiedleri</name>
    <dbReference type="NCBI Taxonomy" id="1157498"/>
    <lineage>
        <taxon>Bacteria</taxon>
        <taxon>Bacillati</taxon>
        <taxon>Actinomycetota</taxon>
        <taxon>Actinomycetes</taxon>
        <taxon>Micromonosporales</taxon>
        <taxon>Micromonosporaceae</taxon>
        <taxon>Micromonospora</taxon>
    </lineage>
</organism>
<sequence>MASETADARVLDVVAAAFGLGLVENVEVIDAGLMNRNWRVWTVRGVFAVKQILDIDATAARCQHAATRALAERGRPVPAPLTTADGDTLLEHAGHIYAAATWARGAHREGLDLSLPEAAALGAVLADLHADLAQVMPMVPETMREPVTEPATTKDKIDRYAAAAAARPVRDGMDEFVLDRLRVRRHLLAQVGHLRPDDDVDVGPCGWVHGDFQHLNVLYADGEVSAVLDWDRLKPRPLAAEVVRSATLLFGFGDDRGLDLARVQAFTAGYRSRRKLPDEALTDAVHRLWWERVCDTWQLRRRYEHADTSCDHLFRSAEALLGWWTAHRPQVAAAFTG</sequence>
<reference evidence="3 4" key="1">
    <citation type="submission" date="2021-01" db="EMBL/GenBank/DDBJ databases">
        <title>Genome sequencing of Micromonospora fiedleri MG-37.</title>
        <authorList>
            <person name="Moreland P.E.J."/>
            <person name="Stach J.E.M."/>
        </authorList>
    </citation>
    <scope>NUCLEOTIDE SEQUENCE [LARGE SCALE GENOMIC DNA]</scope>
    <source>
        <strain evidence="3 4">MG-37</strain>
    </source>
</reference>
<evidence type="ECO:0000256" key="1">
    <source>
        <dbReference type="ARBA" id="ARBA00038240"/>
    </source>
</evidence>
<protein>
    <submittedName>
        <fullName evidence="3">Phosphotransferase</fullName>
    </submittedName>
</protein>
<evidence type="ECO:0000313" key="4">
    <source>
        <dbReference type="Proteomes" id="UP000661193"/>
    </source>
</evidence>
<dbReference type="PANTHER" id="PTHR21064">
    <property type="entry name" value="AMINOGLYCOSIDE PHOSPHOTRANSFERASE DOMAIN-CONTAINING PROTEIN-RELATED"/>
    <property type="match status" value="1"/>
</dbReference>
<dbReference type="RefSeq" id="WP_203224395.1">
    <property type="nucleotide sequence ID" value="NZ_JAETXL010000015.1"/>
</dbReference>
<dbReference type="InterPro" id="IPR050249">
    <property type="entry name" value="Pseudomonas-type_ThrB"/>
</dbReference>
<dbReference type="InterPro" id="IPR011009">
    <property type="entry name" value="Kinase-like_dom_sf"/>
</dbReference>
<proteinExistence type="inferred from homology"/>